<dbReference type="Proteomes" id="UP000076154">
    <property type="component" value="Unassembled WGS sequence"/>
</dbReference>
<comment type="caution">
    <text evidence="1">The sequence shown here is derived from an EMBL/GenBank/DDBJ whole genome shotgun (WGS) entry which is preliminary data.</text>
</comment>
<evidence type="ECO:0000313" key="2">
    <source>
        <dbReference type="Proteomes" id="UP000076154"/>
    </source>
</evidence>
<accession>A0A369K2L5</accession>
<dbReference type="AlphaFoldDB" id="A0A369K2L5"/>
<dbReference type="EMBL" id="LUEZ02000040">
    <property type="protein sequence ID" value="RDB26093.1"/>
    <property type="molecule type" value="Genomic_DNA"/>
</dbReference>
<proteinExistence type="predicted"/>
<keyword evidence="2" id="KW-1185">Reference proteome</keyword>
<dbReference type="OrthoDB" id="3041043at2759"/>
<gene>
    <name evidence="1" type="ORF">Hypma_006903</name>
</gene>
<reference evidence="1" key="1">
    <citation type="submission" date="2018-04" db="EMBL/GenBank/DDBJ databases">
        <title>Whole genome sequencing of Hypsizygus marmoreus.</title>
        <authorList>
            <person name="Choi I.-G."/>
            <person name="Min B."/>
            <person name="Kim J.-G."/>
            <person name="Kim S."/>
            <person name="Oh Y.-L."/>
            <person name="Kong W.-S."/>
            <person name="Park H."/>
            <person name="Jeong J."/>
            <person name="Song E.-S."/>
        </authorList>
    </citation>
    <scope>NUCLEOTIDE SEQUENCE [LARGE SCALE GENOMIC DNA]</scope>
    <source>
        <strain evidence="1">51987-8</strain>
    </source>
</reference>
<sequence>MSFRSSSPSLSSPMLPATTDNALFSCLDPRSLYRYGRTCEDAHLAVASYTRRAFDIQDLLLRYFEISECVEFRTLQATTGLLISGSSTIEFFLRRRFQKSDLDLFVEHRYAEPVGQWLMQVGYEFVSRPNQNSAYPEVLSMTMADERLSYDDPEYLGQGIAAVLTFQKVDPP</sequence>
<name>A0A369K2L5_HYPMA</name>
<organism evidence="1 2">
    <name type="scientific">Hypsizygus marmoreus</name>
    <name type="common">White beech mushroom</name>
    <name type="synonym">Agaricus marmoreus</name>
    <dbReference type="NCBI Taxonomy" id="39966"/>
    <lineage>
        <taxon>Eukaryota</taxon>
        <taxon>Fungi</taxon>
        <taxon>Dikarya</taxon>
        <taxon>Basidiomycota</taxon>
        <taxon>Agaricomycotina</taxon>
        <taxon>Agaricomycetes</taxon>
        <taxon>Agaricomycetidae</taxon>
        <taxon>Agaricales</taxon>
        <taxon>Tricholomatineae</taxon>
        <taxon>Lyophyllaceae</taxon>
        <taxon>Hypsizygus</taxon>
    </lineage>
</organism>
<dbReference type="InParanoid" id="A0A369K2L5"/>
<evidence type="ECO:0000313" key="1">
    <source>
        <dbReference type="EMBL" id="RDB26093.1"/>
    </source>
</evidence>
<protein>
    <submittedName>
        <fullName evidence="1">Uncharacterized protein</fullName>
    </submittedName>
</protein>